<keyword evidence="2" id="KW-1003">Cell membrane</keyword>
<dbReference type="InterPro" id="IPR010619">
    <property type="entry name" value="ThrE-like_N"/>
</dbReference>
<dbReference type="Proteomes" id="UP000460412">
    <property type="component" value="Unassembled WGS sequence"/>
</dbReference>
<evidence type="ECO:0000256" key="1">
    <source>
        <dbReference type="ARBA" id="ARBA00004651"/>
    </source>
</evidence>
<feature type="domain" description="Threonine/serine exporter-like N-terminal" evidence="8">
    <location>
        <begin position="18"/>
        <end position="256"/>
    </location>
</feature>
<accession>A0A7X3SIB5</accession>
<feature type="transmembrane region" description="Helical" evidence="7">
    <location>
        <begin position="233"/>
        <end position="257"/>
    </location>
</feature>
<evidence type="ECO:0000256" key="3">
    <source>
        <dbReference type="ARBA" id="ARBA00022692"/>
    </source>
</evidence>
<dbReference type="PANTHER" id="PTHR34390">
    <property type="entry name" value="UPF0442 PROTEIN YJJB-RELATED"/>
    <property type="match status" value="1"/>
</dbReference>
<sequence length="415" mass="45384">MGEQTENSRDYELLLNEIINIGKEMIKSGAETDRAEDSMYRMLESYDLEQCSVFAIQSDIQATIKPKGGHFITQIRRIHRTGFNYDRLDYLNNLSRQICMDTPSVEEIRKKYDEVMNRKPLPWYLQFVAPILGGVGFGVYFGCDWLDTIVGVIICGVIEVYLGNMLSKKEDNLVVYNLIIAFLSAAAVLLAGKVGFGHHPDRIVLGLNMVLISGLGVANGIRDVLKRAYLSGLLNITNACLGAVAIACGTGLAMLIFKGDMYEMYIAPSIAVQLISCGVASMGFALVFKAAVKQSVYAGIGGAINCAFYVLGLNLWGNDFAAVMAGSAIVAAYAFRMSRVHRAPATIFLTTSIMPVIPGASLFYMMHGFVQADYELASQQAIQLAKTCLAVAFGFLLVEIVTRYVGEWKVTGAEQ</sequence>
<keyword evidence="4 7" id="KW-1133">Transmembrane helix</keyword>
<feature type="transmembrane region" description="Helical" evidence="7">
    <location>
        <begin position="121"/>
        <end position="142"/>
    </location>
</feature>
<feature type="transmembrane region" description="Helical" evidence="7">
    <location>
        <begin position="203"/>
        <end position="221"/>
    </location>
</feature>
<comment type="similarity">
    <text evidence="6">Belongs to the ThrE exporter (TC 2.A.79) family.</text>
</comment>
<keyword evidence="5 7" id="KW-0472">Membrane</keyword>
<comment type="subcellular location">
    <subcellularLocation>
        <location evidence="1">Cell membrane</location>
        <topology evidence="1">Multi-pass membrane protein</topology>
    </subcellularLocation>
</comment>
<dbReference type="PANTHER" id="PTHR34390:SF2">
    <property type="entry name" value="SUCCINATE TRANSPORTER SUBUNIT YJJP-RELATED"/>
    <property type="match status" value="1"/>
</dbReference>
<dbReference type="InterPro" id="IPR050539">
    <property type="entry name" value="ThrE_Dicarb/AminoAcid_Exp"/>
</dbReference>
<dbReference type="EMBL" id="WUQX01000001">
    <property type="protein sequence ID" value="MXP75234.1"/>
    <property type="molecule type" value="Genomic_DNA"/>
</dbReference>
<dbReference type="InterPro" id="IPR024528">
    <property type="entry name" value="ThrE_2"/>
</dbReference>
<dbReference type="GO" id="GO:0015744">
    <property type="term" value="P:succinate transport"/>
    <property type="evidence" value="ECO:0007669"/>
    <property type="project" value="TreeGrafter"/>
</dbReference>
<reference evidence="10 11" key="1">
    <citation type="submission" date="2019-12" db="EMBL/GenBank/DDBJ databases">
        <title>Sporaefaciens musculi gen. nov., sp. nov., a novel bacterium isolated from the caecum of an obese mouse.</title>
        <authorList>
            <person name="Rasmussen T.S."/>
            <person name="Streidl T."/>
            <person name="Hitch T.C.A."/>
            <person name="Wortmann E."/>
            <person name="Deptula P."/>
            <person name="Hansen M."/>
            <person name="Nielsen D.S."/>
            <person name="Clavel T."/>
            <person name="Vogensen F.K."/>
        </authorList>
    </citation>
    <scope>NUCLEOTIDE SEQUENCE [LARGE SCALE GENOMIC DNA]</scope>
    <source>
        <strain evidence="10 11">WCA-9-b2</strain>
    </source>
</reference>
<protein>
    <submittedName>
        <fullName evidence="10">Threonine/serine exporter family protein</fullName>
    </submittedName>
</protein>
<organism evidence="10 11">
    <name type="scientific">Sporofaciens musculi</name>
    <dbReference type="NCBI Taxonomy" id="2681861"/>
    <lineage>
        <taxon>Bacteria</taxon>
        <taxon>Bacillati</taxon>
        <taxon>Bacillota</taxon>
        <taxon>Clostridia</taxon>
        <taxon>Lachnospirales</taxon>
        <taxon>Lachnospiraceae</taxon>
        <taxon>Sporofaciens</taxon>
    </lineage>
</organism>
<name>A0A7X3SIB5_9FIRM</name>
<dbReference type="GO" id="GO:0005886">
    <property type="term" value="C:plasma membrane"/>
    <property type="evidence" value="ECO:0007669"/>
    <property type="project" value="UniProtKB-SubCell"/>
</dbReference>
<keyword evidence="3 7" id="KW-0812">Transmembrane</keyword>
<evidence type="ECO:0000256" key="7">
    <source>
        <dbReference type="SAM" id="Phobius"/>
    </source>
</evidence>
<keyword evidence="11" id="KW-1185">Reference proteome</keyword>
<dbReference type="Pfam" id="PF06738">
    <property type="entry name" value="ThrE"/>
    <property type="match status" value="1"/>
</dbReference>
<evidence type="ECO:0000256" key="6">
    <source>
        <dbReference type="ARBA" id="ARBA00034125"/>
    </source>
</evidence>
<evidence type="ECO:0000256" key="2">
    <source>
        <dbReference type="ARBA" id="ARBA00022475"/>
    </source>
</evidence>
<feature type="transmembrane region" description="Helical" evidence="7">
    <location>
        <begin position="319"/>
        <end position="335"/>
    </location>
</feature>
<dbReference type="AlphaFoldDB" id="A0A7X3SIB5"/>
<dbReference type="Pfam" id="PF12821">
    <property type="entry name" value="ThrE_2"/>
    <property type="match status" value="1"/>
</dbReference>
<evidence type="ECO:0000256" key="4">
    <source>
        <dbReference type="ARBA" id="ARBA00022989"/>
    </source>
</evidence>
<feature type="transmembrane region" description="Helical" evidence="7">
    <location>
        <begin position="295"/>
        <end position="313"/>
    </location>
</feature>
<feature type="transmembrane region" description="Helical" evidence="7">
    <location>
        <begin position="381"/>
        <end position="401"/>
    </location>
</feature>
<feature type="transmembrane region" description="Helical" evidence="7">
    <location>
        <begin position="269"/>
        <end position="288"/>
    </location>
</feature>
<feature type="domain" description="Threonine/Serine exporter ThrE" evidence="9">
    <location>
        <begin position="274"/>
        <end position="401"/>
    </location>
</feature>
<feature type="transmembrane region" description="Helical" evidence="7">
    <location>
        <begin position="347"/>
        <end position="369"/>
    </location>
</feature>
<evidence type="ECO:0000259" key="9">
    <source>
        <dbReference type="Pfam" id="PF12821"/>
    </source>
</evidence>
<comment type="caution">
    <text evidence="10">The sequence shown here is derived from an EMBL/GenBank/DDBJ whole genome shotgun (WGS) entry which is preliminary data.</text>
</comment>
<dbReference type="RefSeq" id="WP_159750536.1">
    <property type="nucleotide sequence ID" value="NZ_CATIFW010000141.1"/>
</dbReference>
<evidence type="ECO:0000259" key="8">
    <source>
        <dbReference type="Pfam" id="PF06738"/>
    </source>
</evidence>
<dbReference type="GO" id="GO:0022857">
    <property type="term" value="F:transmembrane transporter activity"/>
    <property type="evidence" value="ECO:0007669"/>
    <property type="project" value="InterPro"/>
</dbReference>
<evidence type="ECO:0000313" key="10">
    <source>
        <dbReference type="EMBL" id="MXP75234.1"/>
    </source>
</evidence>
<evidence type="ECO:0000313" key="11">
    <source>
        <dbReference type="Proteomes" id="UP000460412"/>
    </source>
</evidence>
<gene>
    <name evidence="10" type="ORF">GN277_07515</name>
</gene>
<evidence type="ECO:0000256" key="5">
    <source>
        <dbReference type="ARBA" id="ARBA00023136"/>
    </source>
</evidence>
<feature type="transmembrane region" description="Helical" evidence="7">
    <location>
        <begin position="173"/>
        <end position="191"/>
    </location>
</feature>
<feature type="transmembrane region" description="Helical" evidence="7">
    <location>
        <begin position="148"/>
        <end position="166"/>
    </location>
</feature>
<proteinExistence type="inferred from homology"/>